<proteinExistence type="predicted"/>
<gene>
    <name evidence="2" type="ORF">HHI36_007081</name>
</gene>
<evidence type="ECO:0000313" key="3">
    <source>
        <dbReference type="Proteomes" id="UP001516400"/>
    </source>
</evidence>
<evidence type="ECO:0000313" key="2">
    <source>
        <dbReference type="EMBL" id="KAL3267944.1"/>
    </source>
</evidence>
<feature type="compositionally biased region" description="Basic and acidic residues" evidence="1">
    <location>
        <begin position="263"/>
        <end position="272"/>
    </location>
</feature>
<evidence type="ECO:0000256" key="1">
    <source>
        <dbReference type="SAM" id="MobiDB-lite"/>
    </source>
</evidence>
<dbReference type="Gene3D" id="3.60.10.10">
    <property type="entry name" value="Endonuclease/exonuclease/phosphatase"/>
    <property type="match status" value="1"/>
</dbReference>
<feature type="region of interest" description="Disordered" evidence="1">
    <location>
        <begin position="28"/>
        <end position="88"/>
    </location>
</feature>
<feature type="compositionally biased region" description="Polar residues" evidence="1">
    <location>
        <begin position="68"/>
        <end position="80"/>
    </location>
</feature>
<dbReference type="Proteomes" id="UP001516400">
    <property type="component" value="Unassembled WGS sequence"/>
</dbReference>
<name>A0ABD2MNM3_9CUCU</name>
<dbReference type="AlphaFoldDB" id="A0ABD2MNM3"/>
<feature type="compositionally biased region" description="Polar residues" evidence="1">
    <location>
        <begin position="143"/>
        <end position="165"/>
    </location>
</feature>
<accession>A0ABD2MNM3</accession>
<comment type="caution">
    <text evidence="2">The sequence shown here is derived from an EMBL/GenBank/DDBJ whole genome shotgun (WGS) entry which is preliminary data.</text>
</comment>
<keyword evidence="3" id="KW-1185">Reference proteome</keyword>
<feature type="region of interest" description="Disordered" evidence="1">
    <location>
        <begin position="259"/>
        <end position="293"/>
    </location>
</feature>
<feature type="compositionally biased region" description="Polar residues" evidence="1">
    <location>
        <begin position="175"/>
        <end position="193"/>
    </location>
</feature>
<feature type="compositionally biased region" description="Basic and acidic residues" evidence="1">
    <location>
        <begin position="55"/>
        <end position="65"/>
    </location>
</feature>
<feature type="region of interest" description="Disordered" evidence="1">
    <location>
        <begin position="143"/>
        <end position="196"/>
    </location>
</feature>
<feature type="compositionally biased region" description="Polar residues" evidence="1">
    <location>
        <begin position="29"/>
        <end position="53"/>
    </location>
</feature>
<protein>
    <submittedName>
        <fullName evidence="2">Uncharacterized protein</fullName>
    </submittedName>
</protein>
<reference evidence="2 3" key="1">
    <citation type="journal article" date="2021" name="BMC Biol.">
        <title>Horizontally acquired antibacterial genes associated with adaptive radiation of ladybird beetles.</title>
        <authorList>
            <person name="Li H.S."/>
            <person name="Tang X.F."/>
            <person name="Huang Y.H."/>
            <person name="Xu Z.Y."/>
            <person name="Chen M.L."/>
            <person name="Du X.Y."/>
            <person name="Qiu B.Y."/>
            <person name="Chen P.T."/>
            <person name="Zhang W."/>
            <person name="Slipinski A."/>
            <person name="Escalona H.E."/>
            <person name="Waterhouse R.M."/>
            <person name="Zwick A."/>
            <person name="Pang H."/>
        </authorList>
    </citation>
    <scope>NUCLEOTIDE SEQUENCE [LARGE SCALE GENOMIC DNA]</scope>
    <source>
        <strain evidence="2">SYSU2018</strain>
    </source>
</reference>
<dbReference type="EMBL" id="JABFTP020000021">
    <property type="protein sequence ID" value="KAL3267944.1"/>
    <property type="molecule type" value="Genomic_DNA"/>
</dbReference>
<organism evidence="2 3">
    <name type="scientific">Cryptolaemus montrouzieri</name>
    <dbReference type="NCBI Taxonomy" id="559131"/>
    <lineage>
        <taxon>Eukaryota</taxon>
        <taxon>Metazoa</taxon>
        <taxon>Ecdysozoa</taxon>
        <taxon>Arthropoda</taxon>
        <taxon>Hexapoda</taxon>
        <taxon>Insecta</taxon>
        <taxon>Pterygota</taxon>
        <taxon>Neoptera</taxon>
        <taxon>Endopterygota</taxon>
        <taxon>Coleoptera</taxon>
        <taxon>Polyphaga</taxon>
        <taxon>Cucujiformia</taxon>
        <taxon>Coccinelloidea</taxon>
        <taxon>Coccinellidae</taxon>
        <taxon>Scymninae</taxon>
        <taxon>Scymnini</taxon>
        <taxon>Cryptolaemus</taxon>
    </lineage>
</organism>
<sequence>MTALRLGFQKNGFNRWQVNRAFKRCNGAKYSNGTSKLNPQKVPTSVKAKQQKCQIKHDKESKTDESDSMNPRPSELSTTAPCPPKKSLDDILDQLENCEISLNAVRAKYSADHRGSSGEESAQKQSKEADVFNLREIQEKLSRSSYQGSCNEVITESTHPRSTPQETEETEKTTSDPTISATSVPTKESSGSIKDSALELHRSKSYIVNLIDRALSKELGTTHKVRIEEDQFQSFTPAKAVYHINRCEMERRQCGTVNATNHQELDRTKTGLESKGNQSTSLENGGGDKASAIVNTNAPTEENYTEIEGLLWGTQNVKQVNTNKNVVIIIGDGNANVGSENKHGNSNEMGLRFIALTIEKEMEIMSIQEIYEETWMIPGNNESNQINHIMVQEKDAKLKCGHTGVQIVIQITFR</sequence>
<dbReference type="InterPro" id="IPR036691">
    <property type="entry name" value="Endo/exonu/phosph_ase_sf"/>
</dbReference>